<dbReference type="EMBL" id="OU466860">
    <property type="protein sequence ID" value="CAH2060086.1"/>
    <property type="molecule type" value="Genomic_DNA"/>
</dbReference>
<dbReference type="InterPro" id="IPR015915">
    <property type="entry name" value="Kelch-typ_b-propeller"/>
</dbReference>
<proteinExistence type="predicted"/>
<dbReference type="SUPFAM" id="SSF117281">
    <property type="entry name" value="Kelch motif"/>
    <property type="match status" value="1"/>
</dbReference>
<organism evidence="1 2">
    <name type="scientific">Thlaspi arvense</name>
    <name type="common">Field penny-cress</name>
    <dbReference type="NCBI Taxonomy" id="13288"/>
    <lineage>
        <taxon>Eukaryota</taxon>
        <taxon>Viridiplantae</taxon>
        <taxon>Streptophyta</taxon>
        <taxon>Embryophyta</taxon>
        <taxon>Tracheophyta</taxon>
        <taxon>Spermatophyta</taxon>
        <taxon>Magnoliopsida</taxon>
        <taxon>eudicotyledons</taxon>
        <taxon>Gunneridae</taxon>
        <taxon>Pentapetalae</taxon>
        <taxon>rosids</taxon>
        <taxon>malvids</taxon>
        <taxon>Brassicales</taxon>
        <taxon>Brassicaceae</taxon>
        <taxon>Thlaspideae</taxon>
        <taxon>Thlaspi</taxon>
    </lineage>
</organism>
<dbReference type="InterPro" id="IPR006652">
    <property type="entry name" value="Kelch_1"/>
</dbReference>
<dbReference type="AlphaFoldDB" id="A0AAU9SD57"/>
<dbReference type="Pfam" id="PF01344">
    <property type="entry name" value="Kelch_1"/>
    <property type="match status" value="1"/>
</dbReference>
<name>A0AAU9SD57_THLAR</name>
<dbReference type="Proteomes" id="UP000836841">
    <property type="component" value="Chromosome 4"/>
</dbReference>
<keyword evidence="2" id="KW-1185">Reference proteome</keyword>
<sequence length="85" mass="9745">MAVVIGGRIYVIGKSDFDDYVWKKAMVVFNTETQKWEEPGIIKADIELRDTYYHGCVVMVSCTRGIPITALFTIQRKINGKEKRC</sequence>
<accession>A0AAU9SD57</accession>
<protein>
    <submittedName>
        <fullName evidence="1">Uncharacterized protein</fullName>
    </submittedName>
</protein>
<reference evidence="1 2" key="1">
    <citation type="submission" date="2022-03" db="EMBL/GenBank/DDBJ databases">
        <authorList>
            <person name="Nunn A."/>
            <person name="Chopra R."/>
            <person name="Nunn A."/>
            <person name="Contreras Garrido A."/>
        </authorList>
    </citation>
    <scope>NUCLEOTIDE SEQUENCE [LARGE SCALE GENOMIC DNA]</scope>
</reference>
<gene>
    <name evidence="1" type="ORF">TAV2_LOCUS13995</name>
</gene>
<evidence type="ECO:0000313" key="2">
    <source>
        <dbReference type="Proteomes" id="UP000836841"/>
    </source>
</evidence>
<evidence type="ECO:0000313" key="1">
    <source>
        <dbReference type="EMBL" id="CAH2060086.1"/>
    </source>
</evidence>